<dbReference type="GeneTree" id="ENSGT01030000234633"/>
<evidence type="ECO:0000256" key="2">
    <source>
        <dbReference type="ARBA" id="ARBA00022525"/>
    </source>
</evidence>
<dbReference type="Ensembl" id="ENSSFOT00015003398.2">
    <property type="protein sequence ID" value="ENSSFOP00015003343.1"/>
    <property type="gene ID" value="ENSSFOG00015002198.2"/>
</dbReference>
<keyword evidence="4" id="KW-0732">Signal</keyword>
<dbReference type="SUPFAM" id="SSF49842">
    <property type="entry name" value="TNF-like"/>
    <property type="match status" value="1"/>
</dbReference>
<evidence type="ECO:0000256" key="6">
    <source>
        <dbReference type="ARBA" id="ARBA00023157"/>
    </source>
</evidence>
<feature type="region of interest" description="Disordered" evidence="7">
    <location>
        <begin position="33"/>
        <end position="59"/>
    </location>
</feature>
<comment type="subcellular location">
    <subcellularLocation>
        <location evidence="1">Secreted</location>
        <location evidence="1">Extracellular space</location>
        <location evidence="1">Extracellular matrix</location>
    </subcellularLocation>
</comment>
<organism evidence="10 11">
    <name type="scientific">Scleropages formosus</name>
    <name type="common">Asian bonytongue</name>
    <name type="synonym">Osteoglossum formosum</name>
    <dbReference type="NCBI Taxonomy" id="113540"/>
    <lineage>
        <taxon>Eukaryota</taxon>
        <taxon>Metazoa</taxon>
        <taxon>Chordata</taxon>
        <taxon>Craniata</taxon>
        <taxon>Vertebrata</taxon>
        <taxon>Euteleostomi</taxon>
        <taxon>Actinopterygii</taxon>
        <taxon>Neopterygii</taxon>
        <taxon>Teleostei</taxon>
        <taxon>Osteoglossocephala</taxon>
        <taxon>Osteoglossomorpha</taxon>
        <taxon>Osteoglossiformes</taxon>
        <taxon>Osteoglossidae</taxon>
        <taxon>Scleropages</taxon>
    </lineage>
</organism>
<keyword evidence="3" id="KW-0272">Extracellular matrix</keyword>
<protein>
    <submittedName>
        <fullName evidence="10">Elastin microfibril interfacer 2</fullName>
    </submittedName>
</protein>
<evidence type="ECO:0000256" key="1">
    <source>
        <dbReference type="ARBA" id="ARBA00004498"/>
    </source>
</evidence>
<dbReference type="Pfam" id="PF00386">
    <property type="entry name" value="C1q"/>
    <property type="match status" value="1"/>
</dbReference>
<reference evidence="10" key="3">
    <citation type="submission" date="2025-09" db="UniProtKB">
        <authorList>
            <consortium name="Ensembl"/>
        </authorList>
    </citation>
    <scope>IDENTIFICATION</scope>
</reference>
<evidence type="ECO:0000256" key="7">
    <source>
        <dbReference type="SAM" id="MobiDB-lite"/>
    </source>
</evidence>
<dbReference type="AlphaFoldDB" id="A0A8C9QZK3"/>
<gene>
    <name evidence="10" type="primary">LOC108937721</name>
</gene>
<dbReference type="InterPro" id="IPR050392">
    <property type="entry name" value="Collagen/C1q_domain"/>
</dbReference>
<dbReference type="PANTHER" id="PTHR15427">
    <property type="entry name" value="EMILIN ELASTIN MICROFIBRIL INTERFACE-LOCATED PROTEIN ELASTIN MICROFIBRIL INTERFACER"/>
    <property type="match status" value="1"/>
</dbReference>
<keyword evidence="6" id="KW-1015">Disulfide bond</keyword>
<name>A0A8C9QZK3_SCLFO</name>
<evidence type="ECO:0000256" key="3">
    <source>
        <dbReference type="ARBA" id="ARBA00022530"/>
    </source>
</evidence>
<keyword evidence="2" id="KW-0964">Secreted</keyword>
<reference evidence="10 11" key="1">
    <citation type="submission" date="2019-04" db="EMBL/GenBank/DDBJ databases">
        <authorList>
            <consortium name="Wellcome Sanger Institute Data Sharing"/>
        </authorList>
    </citation>
    <scope>NUCLEOTIDE SEQUENCE [LARGE SCALE GENOMIC DNA]</scope>
</reference>
<dbReference type="Proteomes" id="UP000694397">
    <property type="component" value="Chromosome 7"/>
</dbReference>
<dbReference type="InterPro" id="IPR011489">
    <property type="entry name" value="EMI_domain"/>
</dbReference>
<evidence type="ECO:0000313" key="10">
    <source>
        <dbReference type="Ensembl" id="ENSSFOP00015003343.1"/>
    </source>
</evidence>
<dbReference type="OrthoDB" id="8785214at2759"/>
<dbReference type="PROSITE" id="PS51041">
    <property type="entry name" value="EMI"/>
    <property type="match status" value="1"/>
</dbReference>
<feature type="domain" description="C1q" evidence="8">
    <location>
        <begin position="921"/>
        <end position="1067"/>
    </location>
</feature>
<dbReference type="Pfam" id="PF07546">
    <property type="entry name" value="EMI"/>
    <property type="match status" value="1"/>
</dbReference>
<dbReference type="PANTHER" id="PTHR15427:SF5">
    <property type="entry name" value="EMILIN-2"/>
    <property type="match status" value="1"/>
</dbReference>
<sequence length="1068" mass="117228">MKKTSIRLLRRASDLEERQEAWGGAGFVQRIPRGALTSSPNAPPPTRQSRSSRALRGSSPVCMSGSTIMCRVPVICVLLTFCLVHGTQPTRDLPHARRSKNWCARVVQKNVTCAVLETTESFVEPELAPCPEDQPGCSRQVMYRTHFRPVYKIGHKTVTELEWRCCPGFQGPDCRELRMGVNRQTLVGPHLHSGQTPAQIHRPHGLPNPQLGPERVHQLEEEVQRLSQTVLDLQSAMMGMHENLRTDIQKDTSQMVVTLLNDLRPPESVKGGKVETISTPARLFPGLEEITYRLNSVTDSLKGKADMLDNLQGIVSSHEGQIRLLMEASRTPQSSNTTPSVTDHDVLQAYIDRKFEELRQELVESMDIKMARLKNSCDHKILSVQKLCEKQESSNLGLAEILGAKEADLRAEIHNLRLSLADSDGLIRTNRETNPGGQPNDFAELRREVNRIAEASRVLNARVDNELKHLSMLQLEDMFGPRIEELEARFNVTERNTEIHCFYINEKLTRLIGEEVVALRELLDERLNTMEDQFTTMLVEMSNSSFHTSYGEPSEDLQRDVTSNKQVIQGLEEKLDALGKLCATGCNSTPKDFDSNTEKLAQLEVLVQRKTLIDQHNSKNLADLQGGLNTLRGVVAGLGNLLNKQAQELQHINATCGQMGVACHGEPPGGLTSQVEALQSQLDLLSNQMGPELKQFRETAEGVVTELLATDERIGDVEKVCSQLGGISDELRKLNESLGKQVDGLQAGVYQINTALATQSRDISALKGSLHHLQNQVLRMNQTIPENRADKGNNPGLTAPEEKRVLSAGNKPPHIHIPFISIPHRKVPTSRLPELPPQLPVPPRPPVVLPRPVLETGQAGPPGTPHNPRGVMTSEALQGFAGAPGHPSLTPVSFRPNIFQAVRLPRRSAQHRPIVTRAVSDATGPLSFSAGIGAPPPPGALGVIRFNKVLVNDGGHYDPATGTFTVPEDGRYLVSAVLMAQQGDRIEAVLTVSHRSVQRLVSSGPRGHADPRQKCGCGGSASVALVLGLRRGDTVRLISTAGRLAVPEPDEVLSTFGAIFLYPTPTSR</sequence>
<evidence type="ECO:0000256" key="5">
    <source>
        <dbReference type="ARBA" id="ARBA00023054"/>
    </source>
</evidence>
<dbReference type="Gene3D" id="2.60.120.40">
    <property type="match status" value="1"/>
</dbReference>
<dbReference type="InterPro" id="IPR001073">
    <property type="entry name" value="C1q_dom"/>
</dbReference>
<feature type="domain" description="EMI" evidence="9">
    <location>
        <begin position="99"/>
        <end position="176"/>
    </location>
</feature>
<dbReference type="Gene3D" id="1.10.287.1490">
    <property type="match status" value="1"/>
</dbReference>
<evidence type="ECO:0000259" key="9">
    <source>
        <dbReference type="PROSITE" id="PS51041"/>
    </source>
</evidence>
<keyword evidence="5" id="KW-0175">Coiled coil</keyword>
<dbReference type="SMART" id="SM00110">
    <property type="entry name" value="C1Q"/>
    <property type="match status" value="1"/>
</dbReference>
<keyword evidence="11" id="KW-1185">Reference proteome</keyword>
<evidence type="ECO:0000259" key="8">
    <source>
        <dbReference type="PROSITE" id="PS50871"/>
    </source>
</evidence>
<dbReference type="InterPro" id="IPR008983">
    <property type="entry name" value="Tumour_necrosis_fac-like_dom"/>
</dbReference>
<accession>A0A8C9QZK3</accession>
<evidence type="ECO:0000313" key="11">
    <source>
        <dbReference type="Proteomes" id="UP000694397"/>
    </source>
</evidence>
<evidence type="ECO:0000256" key="4">
    <source>
        <dbReference type="ARBA" id="ARBA00022729"/>
    </source>
</evidence>
<proteinExistence type="predicted"/>
<reference evidence="10" key="2">
    <citation type="submission" date="2025-08" db="UniProtKB">
        <authorList>
            <consortium name="Ensembl"/>
        </authorList>
    </citation>
    <scope>IDENTIFICATION</scope>
</reference>
<dbReference type="PROSITE" id="PS50871">
    <property type="entry name" value="C1Q"/>
    <property type="match status" value="1"/>
</dbReference>